<dbReference type="RefSeq" id="WP_267280220.1">
    <property type="nucleotide sequence ID" value="NZ_JAOVZV010000003.1"/>
</dbReference>
<reference evidence="2" key="1">
    <citation type="submission" date="2022-10" db="EMBL/GenBank/DDBJ databases">
        <title>Chryseobacterium sp. nov., a novel bacterial species.</title>
        <authorList>
            <person name="Cao Y."/>
        </authorList>
    </citation>
    <scope>NUCLEOTIDE SEQUENCE</scope>
    <source>
        <strain evidence="2">KC 927</strain>
    </source>
</reference>
<comment type="caution">
    <text evidence="2">The sequence shown here is derived from an EMBL/GenBank/DDBJ whole genome shotgun (WGS) entry which is preliminary data.</text>
</comment>
<evidence type="ECO:0000313" key="2">
    <source>
        <dbReference type="EMBL" id="MCX8531577.1"/>
    </source>
</evidence>
<keyword evidence="3" id="KW-1185">Reference proteome</keyword>
<feature type="chain" id="PRO_5045171052" evidence="1">
    <location>
        <begin position="23"/>
        <end position="310"/>
    </location>
</feature>
<gene>
    <name evidence="2" type="ORF">OEA66_04305</name>
</gene>
<evidence type="ECO:0000313" key="3">
    <source>
        <dbReference type="Proteomes" id="UP001070176"/>
    </source>
</evidence>
<accession>A0ABT3Y0B7</accession>
<dbReference type="Proteomes" id="UP001070176">
    <property type="component" value="Unassembled WGS sequence"/>
</dbReference>
<dbReference type="EMBL" id="JAOVZV010000003">
    <property type="protein sequence ID" value="MCX8531577.1"/>
    <property type="molecule type" value="Genomic_DNA"/>
</dbReference>
<evidence type="ECO:0000256" key="1">
    <source>
        <dbReference type="SAM" id="SignalP"/>
    </source>
</evidence>
<protein>
    <submittedName>
        <fullName evidence="2">Uncharacterized protein</fullName>
    </submittedName>
</protein>
<feature type="signal peptide" evidence="1">
    <location>
        <begin position="1"/>
        <end position="22"/>
    </location>
</feature>
<proteinExistence type="predicted"/>
<name>A0ABT3Y0B7_9FLAO</name>
<organism evidence="2 3">
    <name type="scientific">Chryseobacterium luquanense</name>
    <dbReference type="NCBI Taxonomy" id="2983766"/>
    <lineage>
        <taxon>Bacteria</taxon>
        <taxon>Pseudomonadati</taxon>
        <taxon>Bacteroidota</taxon>
        <taxon>Flavobacteriia</taxon>
        <taxon>Flavobacteriales</taxon>
        <taxon>Weeksellaceae</taxon>
        <taxon>Chryseobacterium group</taxon>
        <taxon>Chryseobacterium</taxon>
    </lineage>
</organism>
<sequence length="310" mass="35951">MNLLYSKFFTVFFIVLSLFSLAQNKNQIQDSVDILPVWKLDEIKNVVIKTTTTDFIDNKKSEKKSQFDAHFKIIKVDEQGYDVEWMYTKANIPANGDYLVENNILSKILNQKILIRVSDIGKFVELTNKEEVEKKLLPIVEEFIAKEKDPQMKAQYQVMKVMLTAKDGLKIAILKQISFYYFSFGYHAKLNQKQYNDVKMPNPFGGDLFSAKEVVEMTQLSADHSSLTMETQKQASGEHVKKAFIDFIHKTKPDKAKQITDSLKKYFFEISEKSKHIIDLNNNIVTKGIFERIINIGVHNRKTVWEIETV</sequence>
<keyword evidence="1" id="KW-0732">Signal</keyword>